<reference evidence="2" key="1">
    <citation type="journal article" date="2023" name="Front. Plant Sci.">
        <title>Chromosomal-level genome assembly of Melastoma candidum provides insights into trichome evolution.</title>
        <authorList>
            <person name="Zhong Y."/>
            <person name="Wu W."/>
            <person name="Sun C."/>
            <person name="Zou P."/>
            <person name="Liu Y."/>
            <person name="Dai S."/>
            <person name="Zhou R."/>
        </authorList>
    </citation>
    <scope>NUCLEOTIDE SEQUENCE [LARGE SCALE GENOMIC DNA]</scope>
</reference>
<protein>
    <submittedName>
        <fullName evidence="1">Uncharacterized protein</fullName>
    </submittedName>
</protein>
<proteinExistence type="predicted"/>
<gene>
    <name evidence="1" type="ORF">MLD38_009059</name>
</gene>
<dbReference type="EMBL" id="CM042882">
    <property type="protein sequence ID" value="KAI4383192.1"/>
    <property type="molecule type" value="Genomic_DNA"/>
</dbReference>
<keyword evidence="2" id="KW-1185">Reference proteome</keyword>
<organism evidence="1 2">
    <name type="scientific">Melastoma candidum</name>
    <dbReference type="NCBI Taxonomy" id="119954"/>
    <lineage>
        <taxon>Eukaryota</taxon>
        <taxon>Viridiplantae</taxon>
        <taxon>Streptophyta</taxon>
        <taxon>Embryophyta</taxon>
        <taxon>Tracheophyta</taxon>
        <taxon>Spermatophyta</taxon>
        <taxon>Magnoliopsida</taxon>
        <taxon>eudicotyledons</taxon>
        <taxon>Gunneridae</taxon>
        <taxon>Pentapetalae</taxon>
        <taxon>rosids</taxon>
        <taxon>malvids</taxon>
        <taxon>Myrtales</taxon>
        <taxon>Melastomataceae</taxon>
        <taxon>Melastomatoideae</taxon>
        <taxon>Melastomateae</taxon>
        <taxon>Melastoma</taxon>
    </lineage>
</organism>
<sequence length="114" mass="12666">MEEDQRRNEPPPITVSKSVIEGLCALVLETSLNGTSSDAEGMGWNPEEARLSPPKLIRVRGENVELESDECATPKGVEYRIPKMETCPPAPKRQKNWNVERSPVREPTEAPVQG</sequence>
<name>A0ACB9RXN0_9MYRT</name>
<evidence type="ECO:0000313" key="1">
    <source>
        <dbReference type="EMBL" id="KAI4383192.1"/>
    </source>
</evidence>
<dbReference type="Proteomes" id="UP001057402">
    <property type="component" value="Chromosome 3"/>
</dbReference>
<comment type="caution">
    <text evidence="1">The sequence shown here is derived from an EMBL/GenBank/DDBJ whole genome shotgun (WGS) entry which is preliminary data.</text>
</comment>
<accession>A0ACB9RXN0</accession>
<evidence type="ECO:0000313" key="2">
    <source>
        <dbReference type="Proteomes" id="UP001057402"/>
    </source>
</evidence>